<feature type="transmembrane region" description="Helical" evidence="5">
    <location>
        <begin position="53"/>
        <end position="76"/>
    </location>
</feature>
<dbReference type="Pfam" id="PF00083">
    <property type="entry name" value="Sugar_tr"/>
    <property type="match status" value="1"/>
</dbReference>
<accession>A0AAP0MMW7</accession>
<dbReference type="Proteomes" id="UP001428341">
    <property type="component" value="Unassembled WGS sequence"/>
</dbReference>
<keyword evidence="7" id="KW-1185">Reference proteome</keyword>
<dbReference type="SUPFAM" id="SSF103473">
    <property type="entry name" value="MFS general substrate transporter"/>
    <property type="match status" value="1"/>
</dbReference>
<evidence type="ECO:0000256" key="1">
    <source>
        <dbReference type="ARBA" id="ARBA00004370"/>
    </source>
</evidence>
<evidence type="ECO:0000256" key="4">
    <source>
        <dbReference type="ARBA" id="ARBA00023136"/>
    </source>
</evidence>
<name>A0AAP0MMW7_9ROSI</name>
<dbReference type="InterPro" id="IPR005828">
    <property type="entry name" value="MFS_sugar_transport-like"/>
</dbReference>
<evidence type="ECO:0000313" key="6">
    <source>
        <dbReference type="EMBL" id="KAK9215412.1"/>
    </source>
</evidence>
<comment type="subcellular location">
    <subcellularLocation>
        <location evidence="1">Membrane</location>
    </subcellularLocation>
</comment>
<dbReference type="EMBL" id="JBCGBO010000003">
    <property type="protein sequence ID" value="KAK9215412.1"/>
    <property type="molecule type" value="Genomic_DNA"/>
</dbReference>
<keyword evidence="4 5" id="KW-0472">Membrane</keyword>
<sequence length="97" mass="10238">MERPEERLKLEERLIPSSSLADEIGDGSGMQESDSSATPAVVLGALVAVRGSFAYGTFSISWVICAAGVAFVAFLAPETKGRTLEEIQASITKLFGT</sequence>
<evidence type="ECO:0000256" key="3">
    <source>
        <dbReference type="ARBA" id="ARBA00022989"/>
    </source>
</evidence>
<protein>
    <submittedName>
        <fullName evidence="6">Uncharacterized protein</fullName>
    </submittedName>
</protein>
<keyword evidence="3 5" id="KW-1133">Transmembrane helix</keyword>
<dbReference type="GO" id="GO:0022857">
    <property type="term" value="F:transmembrane transporter activity"/>
    <property type="evidence" value="ECO:0007669"/>
    <property type="project" value="InterPro"/>
</dbReference>
<evidence type="ECO:0000256" key="2">
    <source>
        <dbReference type="ARBA" id="ARBA00022692"/>
    </source>
</evidence>
<dbReference type="AlphaFoldDB" id="A0AAP0MMW7"/>
<comment type="caution">
    <text evidence="6">The sequence shown here is derived from an EMBL/GenBank/DDBJ whole genome shotgun (WGS) entry which is preliminary data.</text>
</comment>
<keyword evidence="2 5" id="KW-0812">Transmembrane</keyword>
<evidence type="ECO:0000256" key="5">
    <source>
        <dbReference type="SAM" id="Phobius"/>
    </source>
</evidence>
<organism evidence="6 7">
    <name type="scientific">Citrus x changshan-huyou</name>
    <dbReference type="NCBI Taxonomy" id="2935761"/>
    <lineage>
        <taxon>Eukaryota</taxon>
        <taxon>Viridiplantae</taxon>
        <taxon>Streptophyta</taxon>
        <taxon>Embryophyta</taxon>
        <taxon>Tracheophyta</taxon>
        <taxon>Spermatophyta</taxon>
        <taxon>Magnoliopsida</taxon>
        <taxon>eudicotyledons</taxon>
        <taxon>Gunneridae</taxon>
        <taxon>Pentapetalae</taxon>
        <taxon>rosids</taxon>
        <taxon>malvids</taxon>
        <taxon>Sapindales</taxon>
        <taxon>Rutaceae</taxon>
        <taxon>Aurantioideae</taxon>
        <taxon>Citrus</taxon>
    </lineage>
</organism>
<dbReference type="Gene3D" id="1.20.1250.20">
    <property type="entry name" value="MFS general substrate transporter like domains"/>
    <property type="match status" value="1"/>
</dbReference>
<reference evidence="6 7" key="1">
    <citation type="submission" date="2024-05" db="EMBL/GenBank/DDBJ databases">
        <title>Haplotype-resolved chromosome-level genome assembly of Huyou (Citrus changshanensis).</title>
        <authorList>
            <person name="Miao C."/>
            <person name="Chen W."/>
            <person name="Wu Y."/>
            <person name="Wang L."/>
            <person name="Zhao S."/>
            <person name="Grierson D."/>
            <person name="Xu C."/>
            <person name="Chen K."/>
        </authorList>
    </citation>
    <scope>NUCLEOTIDE SEQUENCE [LARGE SCALE GENOMIC DNA]</scope>
    <source>
        <strain evidence="6">01-14</strain>
        <tissue evidence="6">Leaf</tissue>
    </source>
</reference>
<evidence type="ECO:0000313" key="7">
    <source>
        <dbReference type="Proteomes" id="UP001428341"/>
    </source>
</evidence>
<gene>
    <name evidence="6" type="ORF">WN944_007417</name>
</gene>
<dbReference type="InterPro" id="IPR036259">
    <property type="entry name" value="MFS_trans_sf"/>
</dbReference>
<dbReference type="GO" id="GO:0016020">
    <property type="term" value="C:membrane"/>
    <property type="evidence" value="ECO:0007669"/>
    <property type="project" value="UniProtKB-SubCell"/>
</dbReference>
<proteinExistence type="predicted"/>